<protein>
    <submittedName>
        <fullName evidence="2">Copia protein</fullName>
    </submittedName>
</protein>
<proteinExistence type="predicted"/>
<organism evidence="2 3">
    <name type="scientific">Sesamum angolense</name>
    <dbReference type="NCBI Taxonomy" id="2727404"/>
    <lineage>
        <taxon>Eukaryota</taxon>
        <taxon>Viridiplantae</taxon>
        <taxon>Streptophyta</taxon>
        <taxon>Embryophyta</taxon>
        <taxon>Tracheophyta</taxon>
        <taxon>Spermatophyta</taxon>
        <taxon>Magnoliopsida</taxon>
        <taxon>eudicotyledons</taxon>
        <taxon>Gunneridae</taxon>
        <taxon>Pentapetalae</taxon>
        <taxon>asterids</taxon>
        <taxon>lamiids</taxon>
        <taxon>Lamiales</taxon>
        <taxon>Pedaliaceae</taxon>
        <taxon>Sesamum</taxon>
    </lineage>
</organism>
<sequence>MRSTRESRQLDRYGFLGLNSEMDNDLMTYGEAMSNIDSDKWLEAMRSEMESIGSNQVWTLVDPPKHVKPARCKWVYKCKLGEAGEVTAFKARLVAKGYTQHLRVDFEKIYSPAAMAKSIQILFAITPWYDYEIWKMVVKMIFLNDFLEKENYMDQSEGFTFIGVEQKICRLQRSIYGFIKASRTWNTCFNEVIWSYNFIKNEYDPPEDQWEHGCISGMQWEGPLKRTKDMFLIYGGGELILEGYSDTSFPLDDDDAKSQSGFVFKMNGGVVAWNSSKQATTNDSTTKAEYIAVSKAAKEAFG</sequence>
<dbReference type="Proteomes" id="UP001289374">
    <property type="component" value="Unassembled WGS sequence"/>
</dbReference>
<gene>
    <name evidence="2" type="ORF">Sango_2950400</name>
</gene>
<dbReference type="InterPro" id="IPR013103">
    <property type="entry name" value="RVT_2"/>
</dbReference>
<keyword evidence="3" id="KW-1185">Reference proteome</keyword>
<reference evidence="2" key="2">
    <citation type="journal article" date="2024" name="Plant">
        <title>Genomic evolution and insights into agronomic trait innovations of Sesamum species.</title>
        <authorList>
            <person name="Miao H."/>
            <person name="Wang L."/>
            <person name="Qu L."/>
            <person name="Liu H."/>
            <person name="Sun Y."/>
            <person name="Le M."/>
            <person name="Wang Q."/>
            <person name="Wei S."/>
            <person name="Zheng Y."/>
            <person name="Lin W."/>
            <person name="Duan Y."/>
            <person name="Cao H."/>
            <person name="Xiong S."/>
            <person name="Wang X."/>
            <person name="Wei L."/>
            <person name="Li C."/>
            <person name="Ma Q."/>
            <person name="Ju M."/>
            <person name="Zhao R."/>
            <person name="Li G."/>
            <person name="Mu C."/>
            <person name="Tian Q."/>
            <person name="Mei H."/>
            <person name="Zhang T."/>
            <person name="Gao T."/>
            <person name="Zhang H."/>
        </authorList>
    </citation>
    <scope>NUCLEOTIDE SEQUENCE</scope>
    <source>
        <strain evidence="2">K16</strain>
    </source>
</reference>
<comment type="caution">
    <text evidence="2">The sequence shown here is derived from an EMBL/GenBank/DDBJ whole genome shotgun (WGS) entry which is preliminary data.</text>
</comment>
<dbReference type="CDD" id="cd09272">
    <property type="entry name" value="RNase_HI_RT_Ty1"/>
    <property type="match status" value="1"/>
</dbReference>
<evidence type="ECO:0000313" key="2">
    <source>
        <dbReference type="EMBL" id="KAK4381616.1"/>
    </source>
</evidence>
<dbReference type="Pfam" id="PF07727">
    <property type="entry name" value="RVT_2"/>
    <property type="match status" value="1"/>
</dbReference>
<accession>A0AAE1T505</accession>
<reference evidence="2" key="1">
    <citation type="submission" date="2020-06" db="EMBL/GenBank/DDBJ databases">
        <authorList>
            <person name="Li T."/>
            <person name="Hu X."/>
            <person name="Zhang T."/>
            <person name="Song X."/>
            <person name="Zhang H."/>
            <person name="Dai N."/>
            <person name="Sheng W."/>
            <person name="Hou X."/>
            <person name="Wei L."/>
        </authorList>
    </citation>
    <scope>NUCLEOTIDE SEQUENCE</scope>
    <source>
        <strain evidence="2">K16</strain>
        <tissue evidence="2">Leaf</tissue>
    </source>
</reference>
<dbReference type="EMBL" id="JACGWL010000846">
    <property type="protein sequence ID" value="KAK4381616.1"/>
    <property type="molecule type" value="Genomic_DNA"/>
</dbReference>
<dbReference type="AlphaFoldDB" id="A0AAE1T505"/>
<evidence type="ECO:0000259" key="1">
    <source>
        <dbReference type="Pfam" id="PF07727"/>
    </source>
</evidence>
<name>A0AAE1T505_9LAMI</name>
<evidence type="ECO:0000313" key="3">
    <source>
        <dbReference type="Proteomes" id="UP001289374"/>
    </source>
</evidence>
<feature type="domain" description="Reverse transcriptase Ty1/copia-type" evidence="1">
    <location>
        <begin position="55"/>
        <end position="201"/>
    </location>
</feature>